<protein>
    <submittedName>
        <fullName evidence="2">Uncharacterized protein</fullName>
    </submittedName>
</protein>
<dbReference type="Proteomes" id="UP000020492">
    <property type="component" value="Unassembled WGS sequence"/>
</dbReference>
<organism evidence="2 3">
    <name type="scientific">Deinococcus phoenicis</name>
    <dbReference type="NCBI Taxonomy" id="1476583"/>
    <lineage>
        <taxon>Bacteria</taxon>
        <taxon>Thermotogati</taxon>
        <taxon>Deinococcota</taxon>
        <taxon>Deinococci</taxon>
        <taxon>Deinococcales</taxon>
        <taxon>Deinococcaceae</taxon>
        <taxon>Deinococcus</taxon>
    </lineage>
</organism>
<dbReference type="AlphaFoldDB" id="A0A016QL76"/>
<reference evidence="2 3" key="1">
    <citation type="submission" date="2014-03" db="EMBL/GenBank/DDBJ databases">
        <title>Draft genome sequence of Deinococcus phoenicis 1P10ME.</title>
        <authorList>
            <person name="Stepanov V.G."/>
            <person name="Vaishampayan P."/>
            <person name="Venkateswaran K."/>
            <person name="Fox G.E."/>
        </authorList>
    </citation>
    <scope>NUCLEOTIDE SEQUENCE [LARGE SCALE GENOMIC DNA]</scope>
    <source>
        <strain evidence="2 3">1P10ME</strain>
    </source>
</reference>
<dbReference type="PATRIC" id="fig|1476583.3.peg.3462"/>
<evidence type="ECO:0000256" key="1">
    <source>
        <dbReference type="SAM" id="MobiDB-lite"/>
    </source>
</evidence>
<sequence length="90" mass="10136">MLQETERGRMNTIYRLLSDKPPTRVDLETLSALITALRTLTGREYKVGDLLEYLDAEEEQQMKETGAGVGGDYEERSEGDRSTQPGPEND</sequence>
<gene>
    <name evidence="2" type="ORF">DEIPH_ctg103orf0043</name>
</gene>
<accession>A0A016QL76</accession>
<feature type="region of interest" description="Disordered" evidence="1">
    <location>
        <begin position="57"/>
        <end position="90"/>
    </location>
</feature>
<evidence type="ECO:0000313" key="2">
    <source>
        <dbReference type="EMBL" id="EYB66514.1"/>
    </source>
</evidence>
<evidence type="ECO:0000313" key="3">
    <source>
        <dbReference type="Proteomes" id="UP000020492"/>
    </source>
</evidence>
<proteinExistence type="predicted"/>
<comment type="caution">
    <text evidence="2">The sequence shown here is derived from an EMBL/GenBank/DDBJ whole genome shotgun (WGS) entry which is preliminary data.</text>
</comment>
<dbReference type="EMBL" id="JHAC01000082">
    <property type="protein sequence ID" value="EYB66514.1"/>
    <property type="molecule type" value="Genomic_DNA"/>
</dbReference>
<name>A0A016QL76_9DEIO</name>
<keyword evidence="3" id="KW-1185">Reference proteome</keyword>